<accession>A0A1I7B0S7</accession>
<gene>
    <name evidence="2" type="ORF">SAMN05216474_2446</name>
</gene>
<proteinExistence type="predicted"/>
<dbReference type="SUPFAM" id="SSF56935">
    <property type="entry name" value="Porins"/>
    <property type="match status" value="1"/>
</dbReference>
<keyword evidence="3" id="KW-1185">Reference proteome</keyword>
<dbReference type="AlphaFoldDB" id="A0A1I7B0S7"/>
<reference evidence="2 3" key="1">
    <citation type="submission" date="2016-10" db="EMBL/GenBank/DDBJ databases">
        <authorList>
            <person name="de Groot N.N."/>
        </authorList>
    </citation>
    <scope>NUCLEOTIDE SEQUENCE [LARGE SCALE GENOMIC DNA]</scope>
    <source>
        <strain evidence="2 3">CGMCC 1.7005</strain>
    </source>
</reference>
<feature type="signal peptide" evidence="1">
    <location>
        <begin position="1"/>
        <end position="21"/>
    </location>
</feature>
<evidence type="ECO:0008006" key="4">
    <source>
        <dbReference type="Google" id="ProtNLM"/>
    </source>
</evidence>
<evidence type="ECO:0000313" key="3">
    <source>
        <dbReference type="Proteomes" id="UP000236454"/>
    </source>
</evidence>
<organism evidence="2 3">
    <name type="scientific">Lishizhenia tianjinensis</name>
    <dbReference type="NCBI Taxonomy" id="477690"/>
    <lineage>
        <taxon>Bacteria</taxon>
        <taxon>Pseudomonadati</taxon>
        <taxon>Bacteroidota</taxon>
        <taxon>Flavobacteriia</taxon>
        <taxon>Flavobacteriales</taxon>
        <taxon>Crocinitomicaceae</taxon>
        <taxon>Lishizhenia</taxon>
    </lineage>
</organism>
<sequence length="262" mass="28933">MQSLKILIAFLVIGLSVQAQNMNNSMAQNRLSAFNVAHAGLDGNQINYSALLNSRYGSNSSLLFETQFGKSNFSFSGQIENSANFFYAAQRKQLGLSYRIDLQNGKKLNFGVGYGTGSSSYLSSSSDLNYKSRHYQTTRLGAIYSGDRFKVGAEFAMNFGKYGAPNFNALNLLYQQVIVDRERFKLTTNLVVSNFTSSLEANMLFNNKVKLVTGVDSNRGIYLGAGYKFTNKFEINLSSGIQPSYSINNSVPVMQIGFKLAL</sequence>
<dbReference type="Proteomes" id="UP000236454">
    <property type="component" value="Unassembled WGS sequence"/>
</dbReference>
<name>A0A1I7B0S7_9FLAO</name>
<dbReference type="STRING" id="477690.SAMN05216474_2446"/>
<feature type="chain" id="PRO_5014705792" description="Type IX secretion system membrane protein, PorP/SprF family" evidence="1">
    <location>
        <begin position="22"/>
        <end position="262"/>
    </location>
</feature>
<protein>
    <recommendedName>
        <fullName evidence="4">Type IX secretion system membrane protein, PorP/SprF family</fullName>
    </recommendedName>
</protein>
<keyword evidence="1" id="KW-0732">Signal</keyword>
<evidence type="ECO:0000256" key="1">
    <source>
        <dbReference type="SAM" id="SignalP"/>
    </source>
</evidence>
<evidence type="ECO:0000313" key="2">
    <source>
        <dbReference type="EMBL" id="SFT80796.1"/>
    </source>
</evidence>
<dbReference type="EMBL" id="FPAS01000004">
    <property type="protein sequence ID" value="SFT80796.1"/>
    <property type="molecule type" value="Genomic_DNA"/>
</dbReference>
<dbReference type="RefSeq" id="WP_090250446.1">
    <property type="nucleotide sequence ID" value="NZ_FPAS01000004.1"/>
</dbReference>